<evidence type="ECO:0000256" key="16">
    <source>
        <dbReference type="ARBA" id="ARBA00023157"/>
    </source>
</evidence>
<keyword evidence="5" id="KW-0964">Secreted</keyword>
<proteinExistence type="predicted"/>
<name>A0A401Q080_SCYTO</name>
<keyword evidence="6" id="KW-0597">Phosphoprotein</keyword>
<keyword evidence="7" id="KW-0399">Innate immunity</keyword>
<dbReference type="STRING" id="75743.A0A401Q080"/>
<evidence type="ECO:0000256" key="15">
    <source>
        <dbReference type="ARBA" id="ARBA00022990"/>
    </source>
</evidence>
<dbReference type="GO" id="GO:0090280">
    <property type="term" value="P:positive regulation of calcium ion import"/>
    <property type="evidence" value="ECO:0007669"/>
    <property type="project" value="TreeGrafter"/>
</dbReference>
<evidence type="ECO:0000256" key="18">
    <source>
        <dbReference type="ARBA" id="ARBA00023242"/>
    </source>
</evidence>
<keyword evidence="12" id="KW-0221">Differentiation</keyword>
<evidence type="ECO:0000256" key="10">
    <source>
        <dbReference type="ARBA" id="ARBA00022734"/>
    </source>
</evidence>
<evidence type="ECO:0000256" key="9">
    <source>
        <dbReference type="ARBA" id="ARBA00022728"/>
    </source>
</evidence>
<keyword evidence="23" id="KW-1185">Reference proteome</keyword>
<feature type="region of interest" description="Disordered" evidence="20">
    <location>
        <begin position="13"/>
        <end position="37"/>
    </location>
</feature>
<evidence type="ECO:0000256" key="11">
    <source>
        <dbReference type="ARBA" id="ARBA00022737"/>
    </source>
</evidence>
<keyword evidence="15" id="KW-0007">Acetylation</keyword>
<dbReference type="EMBL" id="BFAA01010493">
    <property type="protein sequence ID" value="GCB78693.1"/>
    <property type="molecule type" value="Genomic_DNA"/>
</dbReference>
<keyword evidence="14" id="KW-0389">IgE-binding protein</keyword>
<protein>
    <recommendedName>
        <fullName evidence="19">Galectin</fullName>
    </recommendedName>
</protein>
<dbReference type="GO" id="GO:0019863">
    <property type="term" value="F:IgE binding"/>
    <property type="evidence" value="ECO:0007669"/>
    <property type="project" value="UniProtKB-KW"/>
</dbReference>
<dbReference type="GO" id="GO:0030593">
    <property type="term" value="P:neutrophil chemotaxis"/>
    <property type="evidence" value="ECO:0007669"/>
    <property type="project" value="TreeGrafter"/>
</dbReference>
<dbReference type="FunFam" id="2.60.120.200:FF:000023">
    <property type="entry name" value="Galectin"/>
    <property type="match status" value="1"/>
</dbReference>
<evidence type="ECO:0000256" key="19">
    <source>
        <dbReference type="RuleBase" id="RU102079"/>
    </source>
</evidence>
<dbReference type="Proteomes" id="UP000288216">
    <property type="component" value="Unassembled WGS sequence"/>
</dbReference>
<dbReference type="OrthoDB" id="8942303at2759"/>
<evidence type="ECO:0000256" key="6">
    <source>
        <dbReference type="ARBA" id="ARBA00022553"/>
    </source>
</evidence>
<keyword evidence="9" id="KW-0747">Spliceosome</keyword>
<dbReference type="GO" id="GO:0006397">
    <property type="term" value="P:mRNA processing"/>
    <property type="evidence" value="ECO:0007669"/>
    <property type="project" value="UniProtKB-KW"/>
</dbReference>
<comment type="caution">
    <text evidence="22">The sequence shown here is derived from an EMBL/GenBank/DDBJ whole genome shotgun (WGS) entry which is preliminary data.</text>
</comment>
<evidence type="ECO:0000256" key="1">
    <source>
        <dbReference type="ARBA" id="ARBA00004123"/>
    </source>
</evidence>
<gene>
    <name evidence="22" type="ORF">scyTo_0016856</name>
</gene>
<dbReference type="GO" id="GO:0002548">
    <property type="term" value="P:monocyte chemotaxis"/>
    <property type="evidence" value="ECO:0007669"/>
    <property type="project" value="TreeGrafter"/>
</dbReference>
<dbReference type="InterPro" id="IPR044156">
    <property type="entry name" value="Galectin-like"/>
</dbReference>
<dbReference type="GO" id="GO:0050918">
    <property type="term" value="P:positive chemotaxis"/>
    <property type="evidence" value="ECO:0007669"/>
    <property type="project" value="TreeGrafter"/>
</dbReference>
<dbReference type="SMART" id="SM00908">
    <property type="entry name" value="Gal-bind_lectin"/>
    <property type="match status" value="1"/>
</dbReference>
<dbReference type="GO" id="GO:0043236">
    <property type="term" value="F:laminin binding"/>
    <property type="evidence" value="ECO:0007669"/>
    <property type="project" value="TreeGrafter"/>
</dbReference>
<evidence type="ECO:0000256" key="2">
    <source>
        <dbReference type="ARBA" id="ARBA00004496"/>
    </source>
</evidence>
<keyword evidence="13" id="KW-0391">Immunity</keyword>
<keyword evidence="18" id="KW-0539">Nucleus</keyword>
<dbReference type="OMA" id="MCVPFLS"/>
<keyword evidence="8" id="KW-0507">mRNA processing</keyword>
<dbReference type="InterPro" id="IPR013320">
    <property type="entry name" value="ConA-like_dom_sf"/>
</dbReference>
<evidence type="ECO:0000313" key="22">
    <source>
        <dbReference type="EMBL" id="GCB78693.1"/>
    </source>
</evidence>
<dbReference type="SUPFAM" id="SSF49899">
    <property type="entry name" value="Concanavalin A-like lectins/glucanases"/>
    <property type="match status" value="1"/>
</dbReference>
<evidence type="ECO:0000256" key="3">
    <source>
        <dbReference type="ARBA" id="ARBA00004613"/>
    </source>
</evidence>
<dbReference type="GO" id="GO:0030154">
    <property type="term" value="P:cell differentiation"/>
    <property type="evidence" value="ECO:0007669"/>
    <property type="project" value="UniProtKB-KW"/>
</dbReference>
<keyword evidence="4" id="KW-0963">Cytoplasm</keyword>
<evidence type="ECO:0000256" key="17">
    <source>
        <dbReference type="ARBA" id="ARBA00023187"/>
    </source>
</evidence>
<comment type="subcellular location">
    <subcellularLocation>
        <location evidence="2">Cytoplasm</location>
    </subcellularLocation>
    <subcellularLocation>
        <location evidence="1">Nucleus</location>
    </subcellularLocation>
    <subcellularLocation>
        <location evidence="3">Secreted</location>
    </subcellularLocation>
</comment>
<dbReference type="GO" id="GO:0005681">
    <property type="term" value="C:spliceosomal complex"/>
    <property type="evidence" value="ECO:0007669"/>
    <property type="project" value="UniProtKB-KW"/>
</dbReference>
<keyword evidence="17" id="KW-0508">mRNA splicing</keyword>
<dbReference type="PANTHER" id="PTHR11346:SF26">
    <property type="entry name" value="GALECTIN-3"/>
    <property type="match status" value="1"/>
</dbReference>
<dbReference type="AlphaFoldDB" id="A0A401Q080"/>
<dbReference type="PANTHER" id="PTHR11346">
    <property type="entry name" value="GALECTIN"/>
    <property type="match status" value="1"/>
</dbReference>
<evidence type="ECO:0000256" key="12">
    <source>
        <dbReference type="ARBA" id="ARBA00022782"/>
    </source>
</evidence>
<dbReference type="GO" id="GO:0048245">
    <property type="term" value="P:eosinophil chemotaxis"/>
    <property type="evidence" value="ECO:0007669"/>
    <property type="project" value="TreeGrafter"/>
</dbReference>
<dbReference type="GO" id="GO:2001237">
    <property type="term" value="P:negative regulation of extrinsic apoptotic signaling pathway"/>
    <property type="evidence" value="ECO:0007669"/>
    <property type="project" value="TreeGrafter"/>
</dbReference>
<evidence type="ECO:0000256" key="14">
    <source>
        <dbReference type="ARBA" id="ARBA00022972"/>
    </source>
</evidence>
<dbReference type="InterPro" id="IPR001079">
    <property type="entry name" value="Galectin_CRD"/>
</dbReference>
<evidence type="ECO:0000313" key="23">
    <source>
        <dbReference type="Proteomes" id="UP000288216"/>
    </source>
</evidence>
<dbReference type="GO" id="GO:0005737">
    <property type="term" value="C:cytoplasm"/>
    <property type="evidence" value="ECO:0007669"/>
    <property type="project" value="UniProtKB-SubCell"/>
</dbReference>
<accession>A0A401Q080</accession>
<evidence type="ECO:0000256" key="20">
    <source>
        <dbReference type="SAM" id="MobiDB-lite"/>
    </source>
</evidence>
<keyword evidence="16" id="KW-1015">Disulfide bond</keyword>
<dbReference type="Pfam" id="PF00337">
    <property type="entry name" value="Gal-bind_lectin"/>
    <property type="match status" value="1"/>
</dbReference>
<evidence type="ECO:0000256" key="4">
    <source>
        <dbReference type="ARBA" id="ARBA00022490"/>
    </source>
</evidence>
<evidence type="ECO:0000256" key="8">
    <source>
        <dbReference type="ARBA" id="ARBA00022664"/>
    </source>
</evidence>
<dbReference type="GO" id="GO:0005615">
    <property type="term" value="C:extracellular space"/>
    <property type="evidence" value="ECO:0007669"/>
    <property type="project" value="TreeGrafter"/>
</dbReference>
<dbReference type="GO" id="GO:0008380">
    <property type="term" value="P:RNA splicing"/>
    <property type="evidence" value="ECO:0007669"/>
    <property type="project" value="UniProtKB-KW"/>
</dbReference>
<feature type="domain" description="Galectin" evidence="21">
    <location>
        <begin position="41"/>
        <end position="172"/>
    </location>
</feature>
<dbReference type="PROSITE" id="PS51304">
    <property type="entry name" value="GALECTIN"/>
    <property type="match status" value="1"/>
</dbReference>
<sequence>MLQDDLSLEDALDLGPSNADNLKADAPNQPGQGGAALPVPYELSLPGGWEPQKMIRIVGTAKTNVDNFIIDVRSGPDILFHFSVRFNDWGQEVIVRNSMINNSWGGEEREAPRFPFKPGQKFEILLLAEPTQYKMAVNNQHLLEYRHRYKTLKDITKVVIHGDISLQAMFMQ</sequence>
<evidence type="ECO:0000256" key="13">
    <source>
        <dbReference type="ARBA" id="ARBA00022859"/>
    </source>
</evidence>
<reference evidence="22 23" key="1">
    <citation type="journal article" date="2018" name="Nat. Ecol. Evol.">
        <title>Shark genomes provide insights into elasmobranch evolution and the origin of vertebrates.</title>
        <authorList>
            <person name="Hara Y"/>
            <person name="Yamaguchi K"/>
            <person name="Onimaru K"/>
            <person name="Kadota M"/>
            <person name="Koyanagi M"/>
            <person name="Keeley SD"/>
            <person name="Tatsumi K"/>
            <person name="Tanaka K"/>
            <person name="Motone F"/>
            <person name="Kageyama Y"/>
            <person name="Nozu R"/>
            <person name="Adachi N"/>
            <person name="Nishimura O"/>
            <person name="Nakagawa R"/>
            <person name="Tanegashima C"/>
            <person name="Kiyatake I"/>
            <person name="Matsumoto R"/>
            <person name="Murakumo K"/>
            <person name="Nishida K"/>
            <person name="Terakita A"/>
            <person name="Kuratani S"/>
            <person name="Sato K"/>
            <person name="Hyodo S Kuraku.S."/>
        </authorList>
    </citation>
    <scope>NUCLEOTIDE SEQUENCE [LARGE SCALE GENOMIC DNA]</scope>
</reference>
<dbReference type="Gene3D" id="2.60.120.200">
    <property type="match status" value="1"/>
</dbReference>
<dbReference type="GO" id="GO:0001772">
    <property type="term" value="C:immunological synapse"/>
    <property type="evidence" value="ECO:0007669"/>
    <property type="project" value="TreeGrafter"/>
</dbReference>
<dbReference type="CDD" id="cd00070">
    <property type="entry name" value="GLECT"/>
    <property type="match status" value="1"/>
</dbReference>
<evidence type="ECO:0000256" key="7">
    <source>
        <dbReference type="ARBA" id="ARBA00022588"/>
    </source>
</evidence>
<keyword evidence="10 19" id="KW-0430">Lectin</keyword>
<organism evidence="22 23">
    <name type="scientific">Scyliorhinus torazame</name>
    <name type="common">Cloudy catshark</name>
    <name type="synonym">Catulus torazame</name>
    <dbReference type="NCBI Taxonomy" id="75743"/>
    <lineage>
        <taxon>Eukaryota</taxon>
        <taxon>Metazoa</taxon>
        <taxon>Chordata</taxon>
        <taxon>Craniata</taxon>
        <taxon>Vertebrata</taxon>
        <taxon>Chondrichthyes</taxon>
        <taxon>Elasmobranchii</taxon>
        <taxon>Galeomorphii</taxon>
        <taxon>Galeoidea</taxon>
        <taxon>Carcharhiniformes</taxon>
        <taxon>Scyliorhinidae</taxon>
        <taxon>Scyliorhinus</taxon>
    </lineage>
</organism>
<dbReference type="GO" id="GO:0048246">
    <property type="term" value="P:macrophage chemotaxis"/>
    <property type="evidence" value="ECO:0007669"/>
    <property type="project" value="TreeGrafter"/>
</dbReference>
<dbReference type="GO" id="GO:0045806">
    <property type="term" value="P:negative regulation of endocytosis"/>
    <property type="evidence" value="ECO:0007669"/>
    <property type="project" value="TreeGrafter"/>
</dbReference>
<keyword evidence="11" id="KW-0677">Repeat</keyword>
<evidence type="ECO:0000259" key="21">
    <source>
        <dbReference type="PROSITE" id="PS51304"/>
    </source>
</evidence>
<dbReference type="GO" id="GO:0048030">
    <property type="term" value="F:disaccharide binding"/>
    <property type="evidence" value="ECO:0007669"/>
    <property type="project" value="TreeGrafter"/>
</dbReference>
<dbReference type="SMART" id="SM00276">
    <property type="entry name" value="GLECT"/>
    <property type="match status" value="1"/>
</dbReference>
<dbReference type="GO" id="GO:0045087">
    <property type="term" value="P:innate immune response"/>
    <property type="evidence" value="ECO:0007669"/>
    <property type="project" value="UniProtKB-KW"/>
</dbReference>
<evidence type="ECO:0000256" key="5">
    <source>
        <dbReference type="ARBA" id="ARBA00022525"/>
    </source>
</evidence>